<keyword evidence="3" id="KW-1185">Reference proteome</keyword>
<dbReference type="GO" id="GO:0016810">
    <property type="term" value="F:hydrolase activity, acting on carbon-nitrogen (but not peptide) bonds"/>
    <property type="evidence" value="ECO:0007669"/>
    <property type="project" value="InterPro"/>
</dbReference>
<feature type="domain" description="NodB homology" evidence="1">
    <location>
        <begin position="106"/>
        <end position="201"/>
    </location>
</feature>
<name>A0A517ZYK1_9PLAN</name>
<proteinExistence type="predicted"/>
<protein>
    <recommendedName>
        <fullName evidence="1">NodB homology domain-containing protein</fullName>
    </recommendedName>
</protein>
<dbReference type="InterPro" id="IPR002509">
    <property type="entry name" value="NODB_dom"/>
</dbReference>
<dbReference type="AlphaFoldDB" id="A0A517ZYK1"/>
<reference evidence="2 3" key="1">
    <citation type="submission" date="2019-02" db="EMBL/GenBank/DDBJ databases">
        <title>Deep-cultivation of Planctomycetes and their phenomic and genomic characterization uncovers novel biology.</title>
        <authorList>
            <person name="Wiegand S."/>
            <person name="Jogler M."/>
            <person name="Boedeker C."/>
            <person name="Pinto D."/>
            <person name="Vollmers J."/>
            <person name="Rivas-Marin E."/>
            <person name="Kohn T."/>
            <person name="Peeters S.H."/>
            <person name="Heuer A."/>
            <person name="Rast P."/>
            <person name="Oberbeckmann S."/>
            <person name="Bunk B."/>
            <person name="Jeske O."/>
            <person name="Meyerdierks A."/>
            <person name="Storesund J.E."/>
            <person name="Kallscheuer N."/>
            <person name="Luecker S."/>
            <person name="Lage O.M."/>
            <person name="Pohl T."/>
            <person name="Merkel B.J."/>
            <person name="Hornburger P."/>
            <person name="Mueller R.-W."/>
            <person name="Bruemmer F."/>
            <person name="Labrenz M."/>
            <person name="Spormann A.M."/>
            <person name="Op den Camp H."/>
            <person name="Overmann J."/>
            <person name="Amann R."/>
            <person name="Jetten M.S.M."/>
            <person name="Mascher T."/>
            <person name="Medema M.H."/>
            <person name="Devos D.P."/>
            <person name="Kaster A.-K."/>
            <person name="Ovreas L."/>
            <person name="Rohde M."/>
            <person name="Galperin M.Y."/>
            <person name="Jogler C."/>
        </authorList>
    </citation>
    <scope>NUCLEOTIDE SEQUENCE [LARGE SCALE GENOMIC DNA]</scope>
    <source>
        <strain evidence="2 3">Mal52</strain>
    </source>
</reference>
<dbReference type="PROSITE" id="PS51318">
    <property type="entry name" value="TAT"/>
    <property type="match status" value="1"/>
</dbReference>
<dbReference type="InterPro" id="IPR006311">
    <property type="entry name" value="TAT_signal"/>
</dbReference>
<gene>
    <name evidence="2" type="ORF">Mal52_61020</name>
</gene>
<evidence type="ECO:0000259" key="1">
    <source>
        <dbReference type="Pfam" id="PF01522"/>
    </source>
</evidence>
<evidence type="ECO:0000313" key="3">
    <source>
        <dbReference type="Proteomes" id="UP000319383"/>
    </source>
</evidence>
<sequence>MPLPSSRVSRRQFLAGSMAAGAAVMCGGLSGAAAPVGRGIPAAKRRELAADESKALITITLDLEMSRHYPKRGMMEWDFQKGNLDDATKAYSVAAAEKAAAKGGFIHFFCVGRVLEHKSVDWLNTLIQGGHPIGNHTYDHVYVLASTPEEAQFRFRRSPWLAQGKTTAELIEENIRITTVAMQDRLKIDPDGFRTPGGFQTALDGRADIQQMLLDQGFSWVSCKYPAHEAGEEHQEPTAAVYESIVAAQAAAQPYVYPSGLVEVPMSPISDVNAFRTKFWKLEYFKKAIRQGVEWAIENRACYDFLAHPSCLVVEDPQAETIQMICDIVNDAGDKAVIVDCDTIAERARLRHKPSAENK</sequence>
<dbReference type="Pfam" id="PF01522">
    <property type="entry name" value="Polysacc_deac_1"/>
    <property type="match status" value="1"/>
</dbReference>
<dbReference type="GO" id="GO:0005975">
    <property type="term" value="P:carbohydrate metabolic process"/>
    <property type="evidence" value="ECO:0007669"/>
    <property type="project" value="InterPro"/>
</dbReference>
<evidence type="ECO:0000313" key="2">
    <source>
        <dbReference type="EMBL" id="QDU47567.1"/>
    </source>
</evidence>
<organism evidence="2 3">
    <name type="scientific">Symmachiella dynata</name>
    <dbReference type="NCBI Taxonomy" id="2527995"/>
    <lineage>
        <taxon>Bacteria</taxon>
        <taxon>Pseudomonadati</taxon>
        <taxon>Planctomycetota</taxon>
        <taxon>Planctomycetia</taxon>
        <taxon>Planctomycetales</taxon>
        <taxon>Planctomycetaceae</taxon>
        <taxon>Symmachiella</taxon>
    </lineage>
</organism>
<dbReference type="KEGG" id="sdyn:Mal52_61020"/>
<dbReference type="RefSeq" id="WP_145380370.1">
    <property type="nucleotide sequence ID" value="NZ_CP036276.1"/>
</dbReference>
<accession>A0A517ZYK1</accession>
<dbReference type="Gene3D" id="3.20.20.370">
    <property type="entry name" value="Glycoside hydrolase/deacetylase"/>
    <property type="match status" value="1"/>
</dbReference>
<dbReference type="InterPro" id="IPR011330">
    <property type="entry name" value="Glyco_hydro/deAcase_b/a-brl"/>
</dbReference>
<dbReference type="SUPFAM" id="SSF88713">
    <property type="entry name" value="Glycoside hydrolase/deacetylase"/>
    <property type="match status" value="1"/>
</dbReference>
<dbReference type="EMBL" id="CP036276">
    <property type="protein sequence ID" value="QDU47567.1"/>
    <property type="molecule type" value="Genomic_DNA"/>
</dbReference>
<dbReference type="Proteomes" id="UP000319383">
    <property type="component" value="Chromosome"/>
</dbReference>